<dbReference type="AlphaFoldDB" id="A0A934QII1"/>
<dbReference type="InterPro" id="IPR025509">
    <property type="entry name" value="DUF4396"/>
</dbReference>
<keyword evidence="1" id="KW-0812">Transmembrane</keyword>
<keyword evidence="1" id="KW-0472">Membrane</keyword>
<sequence>MTLLQTILALWAVTAAASVVLLLRDLRRNNPEIQGLMRWVWILTVLYSGPLGLAGYFWAGRKQIPHDDLARRAFRSVAHCYSGCGLGEIGGLLLTVGLLGLGTTATALVTFAAAYVAGFALTIGPLMQGGESFREALSDTLWSETASIAVMEVTAIAVDLWLAGSAGIGAALFWISLVVSLTIGLVAAYPVNVLLIRFGVKEGMHSPKAHAAHAH</sequence>
<keyword evidence="1" id="KW-1133">Transmembrane helix</keyword>
<proteinExistence type="predicted"/>
<name>A0A934QII1_9PROT</name>
<feature type="transmembrane region" description="Helical" evidence="1">
    <location>
        <begin position="107"/>
        <end position="127"/>
    </location>
</feature>
<dbReference type="EMBL" id="NRRE01000023">
    <property type="protein sequence ID" value="MBK1697402.1"/>
    <property type="molecule type" value="Genomic_DNA"/>
</dbReference>
<reference evidence="3" key="2">
    <citation type="journal article" date="2020" name="Microorganisms">
        <title>Osmotic Adaptation and Compatible Solute Biosynthesis of Phototrophic Bacteria as Revealed from Genome Analyses.</title>
        <authorList>
            <person name="Imhoff J.F."/>
            <person name="Rahn T."/>
            <person name="Kunzel S."/>
            <person name="Keller A."/>
            <person name="Neulinger S.C."/>
        </authorList>
    </citation>
    <scope>NUCLEOTIDE SEQUENCE</scope>
    <source>
        <strain evidence="3">DSM 9154</strain>
    </source>
</reference>
<accession>A0A934QII1</accession>
<dbReference type="Pfam" id="PF14342">
    <property type="entry name" value="DUF4396"/>
    <property type="match status" value="1"/>
</dbReference>
<reference evidence="3" key="1">
    <citation type="submission" date="2017-08" db="EMBL/GenBank/DDBJ databases">
        <authorList>
            <person name="Imhoff J.F."/>
            <person name="Rahn T."/>
            <person name="Kuenzel S."/>
            <person name="Neulinger S.C."/>
        </authorList>
    </citation>
    <scope>NUCLEOTIDE SEQUENCE</scope>
    <source>
        <strain evidence="3">DSM 9154</strain>
    </source>
</reference>
<feature type="transmembrane region" description="Helical" evidence="1">
    <location>
        <begin position="181"/>
        <end position="200"/>
    </location>
</feature>
<organism evidence="3 4">
    <name type="scientific">Rhodovibrio salinarum</name>
    <dbReference type="NCBI Taxonomy" id="1087"/>
    <lineage>
        <taxon>Bacteria</taxon>
        <taxon>Pseudomonadati</taxon>
        <taxon>Pseudomonadota</taxon>
        <taxon>Alphaproteobacteria</taxon>
        <taxon>Rhodospirillales</taxon>
        <taxon>Rhodovibrionaceae</taxon>
        <taxon>Rhodovibrio</taxon>
    </lineage>
</organism>
<feature type="transmembrane region" description="Helical" evidence="1">
    <location>
        <begin position="40"/>
        <end position="59"/>
    </location>
</feature>
<dbReference type="RefSeq" id="WP_027287915.1">
    <property type="nucleotide sequence ID" value="NZ_NRRE01000023.1"/>
</dbReference>
<evidence type="ECO:0000313" key="3">
    <source>
        <dbReference type="EMBL" id="MBK1697402.1"/>
    </source>
</evidence>
<keyword evidence="4" id="KW-1185">Reference proteome</keyword>
<feature type="transmembrane region" description="Helical" evidence="1">
    <location>
        <begin position="80"/>
        <end position="101"/>
    </location>
</feature>
<feature type="domain" description="DUF4396" evidence="2">
    <location>
        <begin position="71"/>
        <end position="201"/>
    </location>
</feature>
<dbReference type="Proteomes" id="UP000778970">
    <property type="component" value="Unassembled WGS sequence"/>
</dbReference>
<comment type="caution">
    <text evidence="3">The sequence shown here is derived from an EMBL/GenBank/DDBJ whole genome shotgun (WGS) entry which is preliminary data.</text>
</comment>
<protein>
    <submittedName>
        <fullName evidence="3">DUF4396 domain-containing protein</fullName>
    </submittedName>
</protein>
<evidence type="ECO:0000256" key="1">
    <source>
        <dbReference type="SAM" id="Phobius"/>
    </source>
</evidence>
<feature type="transmembrane region" description="Helical" evidence="1">
    <location>
        <begin position="148"/>
        <end position="175"/>
    </location>
</feature>
<evidence type="ECO:0000259" key="2">
    <source>
        <dbReference type="Pfam" id="PF14342"/>
    </source>
</evidence>
<gene>
    <name evidence="3" type="ORF">CKO21_09085</name>
</gene>
<evidence type="ECO:0000313" key="4">
    <source>
        <dbReference type="Proteomes" id="UP000778970"/>
    </source>
</evidence>